<evidence type="ECO:0000313" key="2">
    <source>
        <dbReference type="Proteomes" id="UP000001817"/>
    </source>
</evidence>
<organism evidence="1 2">
    <name type="scientific">Paraburkholderia xenovorans (strain LB400)</name>
    <dbReference type="NCBI Taxonomy" id="266265"/>
    <lineage>
        <taxon>Bacteria</taxon>
        <taxon>Pseudomonadati</taxon>
        <taxon>Pseudomonadota</taxon>
        <taxon>Betaproteobacteria</taxon>
        <taxon>Burkholderiales</taxon>
        <taxon>Burkholderiaceae</taxon>
        <taxon>Paraburkholderia</taxon>
    </lineage>
</organism>
<keyword evidence="2" id="KW-1185">Reference proteome</keyword>
<name>Q13NN5_PARXL</name>
<sequence>MVLCLAPCSVPPRLKISAHCWLYRAGYRGAGHHNRKNGRSFPGCDQPATRCGYVILQPFAAFSAGQLSARPVMCIDRKGRRFSGWSRSRGNWPRSPLSFSGCVPHSGNGDLTICESV</sequence>
<dbReference type="AlphaFoldDB" id="Q13NN5"/>
<protein>
    <submittedName>
        <fullName evidence="1">Uncharacterized protein</fullName>
    </submittedName>
</protein>
<dbReference type="Proteomes" id="UP000001817">
    <property type="component" value="Chromosome 2"/>
</dbReference>
<gene>
    <name evidence="1" type="ORF">Bxe_B1662</name>
</gene>
<reference evidence="1 2" key="1">
    <citation type="journal article" date="2006" name="Proc. Natl. Acad. Sci. U.S.A.">
        <title>Burkholderia xenovorans LB400 harbors a multi-replicon, 9.73-Mbp genome shaped for versatility.</title>
        <authorList>
            <person name="Chain P.S."/>
            <person name="Denef V.J."/>
            <person name="Konstantinidis K.T."/>
            <person name="Vergez L.M."/>
            <person name="Agullo L."/>
            <person name="Reyes V.L."/>
            <person name="Hauser L."/>
            <person name="Cordova M."/>
            <person name="Gomez L."/>
            <person name="Gonzalez M."/>
            <person name="Land M."/>
            <person name="Lao V."/>
            <person name="Larimer F."/>
            <person name="LiPuma J.J."/>
            <person name="Mahenthiralingam E."/>
            <person name="Malfatti S.A."/>
            <person name="Marx C.J."/>
            <person name="Parnell J.J."/>
            <person name="Ramette A."/>
            <person name="Richardson P."/>
            <person name="Seeger M."/>
            <person name="Smith D."/>
            <person name="Spilker T."/>
            <person name="Sul W.J."/>
            <person name="Tsoi T.V."/>
            <person name="Ulrich L.E."/>
            <person name="Zhulin I.B."/>
            <person name="Tiedje J.M."/>
        </authorList>
    </citation>
    <scope>NUCLEOTIDE SEQUENCE [LARGE SCALE GENOMIC DNA]</scope>
    <source>
        <strain evidence="1 2">LB400</strain>
    </source>
</reference>
<dbReference type="KEGG" id="bxe:Bxe_B1662"/>
<dbReference type="STRING" id="266265.Bxe_B1662"/>
<proteinExistence type="predicted"/>
<evidence type="ECO:0000313" key="1">
    <source>
        <dbReference type="EMBL" id="ABE34304.1"/>
    </source>
</evidence>
<dbReference type="EMBL" id="CP000271">
    <property type="protein sequence ID" value="ABE34304.1"/>
    <property type="molecule type" value="Genomic_DNA"/>
</dbReference>
<accession>Q13NN5</accession>